<dbReference type="RefSeq" id="WP_084411337.1">
    <property type="nucleotide sequence ID" value="NZ_FWXR01000015.1"/>
</dbReference>
<organism evidence="5 6">
    <name type="scientific">Fulvimarina manganoxydans</name>
    <dbReference type="NCBI Taxonomy" id="937218"/>
    <lineage>
        <taxon>Bacteria</taxon>
        <taxon>Pseudomonadati</taxon>
        <taxon>Pseudomonadota</taxon>
        <taxon>Alphaproteobacteria</taxon>
        <taxon>Hyphomicrobiales</taxon>
        <taxon>Aurantimonadaceae</taxon>
        <taxon>Fulvimarina</taxon>
    </lineage>
</organism>
<dbReference type="Gene3D" id="3.30.230.10">
    <property type="match status" value="1"/>
</dbReference>
<dbReference type="OrthoDB" id="1492801at2"/>
<keyword evidence="6" id="KW-1185">Reference proteome</keyword>
<dbReference type="STRING" id="937218.SAMN06297251_11566"/>
<proteinExistence type="predicted"/>
<dbReference type="Pfam" id="PF00288">
    <property type="entry name" value="GHMP_kinases_N"/>
    <property type="match status" value="1"/>
</dbReference>
<name>A0A1W2DHV0_9HYPH</name>
<evidence type="ECO:0000256" key="2">
    <source>
        <dbReference type="ARBA" id="ARBA00022777"/>
    </source>
</evidence>
<dbReference type="GO" id="GO:0005524">
    <property type="term" value="F:ATP binding"/>
    <property type="evidence" value="ECO:0007669"/>
    <property type="project" value="InterPro"/>
</dbReference>
<dbReference type="InterPro" id="IPR013750">
    <property type="entry name" value="GHMP_kinase_C_dom"/>
</dbReference>
<feature type="domain" description="GHMP kinase C-terminal" evidence="4">
    <location>
        <begin position="212"/>
        <end position="295"/>
    </location>
</feature>
<keyword evidence="1" id="KW-0808">Transferase</keyword>
<keyword evidence="2" id="KW-0418">Kinase</keyword>
<dbReference type="GO" id="GO:0016301">
    <property type="term" value="F:kinase activity"/>
    <property type="evidence" value="ECO:0007669"/>
    <property type="project" value="UniProtKB-KW"/>
</dbReference>
<evidence type="ECO:0000313" key="6">
    <source>
        <dbReference type="Proteomes" id="UP000192656"/>
    </source>
</evidence>
<sequence>MTDEVVHVSAPARLHLGFLDPGAHWGRRFGGIGLALEEPETRLAIARSDSLRVTGPEAKRIEAHLCVMRDRLALAGTYRIDCQSAIPAHTGLGSGTQLALALACGLRKLEGLPLDIEGDAAALGRGKRSGLGASFLTRGGLAVDGGKGEEDSPPPVVARFDFPEDWRVILAFERDAAGIHGEAEIEAFATLPRFSREAAGEISALTLMQVLPGVAEADINLFGQGVARIQALVGSHFAPAQGGVFASSRVAQCMECLADLGAHGIGQSSWGPTGFAFAPDETSAKTLVARAAERGATQGLDLQIVRGRNGGAAIERREAEPVPVRRSRTG</sequence>
<dbReference type="InterPro" id="IPR020568">
    <property type="entry name" value="Ribosomal_Su5_D2-typ_SF"/>
</dbReference>
<dbReference type="InterPro" id="IPR014721">
    <property type="entry name" value="Ribsml_uS5_D2-typ_fold_subgr"/>
</dbReference>
<gene>
    <name evidence="5" type="ORF">SAMN06297251_11566</name>
</gene>
<dbReference type="InterPro" id="IPR004422">
    <property type="entry name" value="RFAP_synthase"/>
</dbReference>
<dbReference type="PANTHER" id="PTHR20861:SF6">
    <property type="entry name" value="BETA-RIBOFURANOSYLPHENOL 5'-PHOSPHATE SYNTHASE"/>
    <property type="match status" value="1"/>
</dbReference>
<dbReference type="Proteomes" id="UP000192656">
    <property type="component" value="Unassembled WGS sequence"/>
</dbReference>
<dbReference type="SUPFAM" id="SSF54211">
    <property type="entry name" value="Ribosomal protein S5 domain 2-like"/>
    <property type="match status" value="1"/>
</dbReference>
<dbReference type="PIRSF" id="PIRSF004884">
    <property type="entry name" value="Sugar_kin_arch"/>
    <property type="match status" value="1"/>
</dbReference>
<protein>
    <submittedName>
        <fullName evidence="5">Beta-RFAP synthase</fullName>
    </submittedName>
</protein>
<dbReference type="EMBL" id="FWXR01000015">
    <property type="protein sequence ID" value="SMC97067.1"/>
    <property type="molecule type" value="Genomic_DNA"/>
</dbReference>
<dbReference type="AlphaFoldDB" id="A0A1W2DHV0"/>
<dbReference type="NCBIfam" id="TIGR00144">
    <property type="entry name" value="beta_RFAP_syn"/>
    <property type="match status" value="1"/>
</dbReference>
<dbReference type="InterPro" id="IPR006204">
    <property type="entry name" value="GHMP_kinase_N_dom"/>
</dbReference>
<dbReference type="PANTHER" id="PTHR20861">
    <property type="entry name" value="HOMOSERINE/4-DIPHOSPHOCYTIDYL-2-C-METHYL-D-ERYTHRITOL KINASE"/>
    <property type="match status" value="1"/>
</dbReference>
<evidence type="ECO:0000259" key="4">
    <source>
        <dbReference type="Pfam" id="PF08544"/>
    </source>
</evidence>
<accession>A0A1W2DHV0</accession>
<evidence type="ECO:0000313" key="5">
    <source>
        <dbReference type="EMBL" id="SMC97067.1"/>
    </source>
</evidence>
<reference evidence="5 6" key="1">
    <citation type="submission" date="2017-04" db="EMBL/GenBank/DDBJ databases">
        <authorList>
            <person name="Afonso C.L."/>
            <person name="Miller P.J."/>
            <person name="Scott M.A."/>
            <person name="Spackman E."/>
            <person name="Goraichik I."/>
            <person name="Dimitrov K.M."/>
            <person name="Suarez D.L."/>
            <person name="Swayne D.E."/>
        </authorList>
    </citation>
    <scope>NUCLEOTIDE SEQUENCE [LARGE SCALE GENOMIC DNA]</scope>
    <source>
        <strain evidence="5 6">CGMCC 1.10972</strain>
    </source>
</reference>
<evidence type="ECO:0000259" key="3">
    <source>
        <dbReference type="Pfam" id="PF00288"/>
    </source>
</evidence>
<evidence type="ECO:0000256" key="1">
    <source>
        <dbReference type="ARBA" id="ARBA00022679"/>
    </source>
</evidence>
<feature type="domain" description="GHMP kinase N-terminal" evidence="3">
    <location>
        <begin position="68"/>
        <end position="130"/>
    </location>
</feature>
<dbReference type="Pfam" id="PF08544">
    <property type="entry name" value="GHMP_kinases_C"/>
    <property type="match status" value="1"/>
</dbReference>